<dbReference type="Pfam" id="PF08281">
    <property type="entry name" value="Sigma70_r4_2"/>
    <property type="match status" value="1"/>
</dbReference>
<evidence type="ECO:0000256" key="1">
    <source>
        <dbReference type="ARBA" id="ARBA00010641"/>
    </source>
</evidence>
<keyword evidence="8" id="KW-1185">Reference proteome</keyword>
<dbReference type="Gene3D" id="1.10.1740.10">
    <property type="match status" value="1"/>
</dbReference>
<protein>
    <submittedName>
        <fullName evidence="7">RNA polymerase sigma-70 factor (ECF subfamily)</fullName>
    </submittedName>
</protein>
<dbReference type="AlphaFoldDB" id="A0A3D9LKM1"/>
<dbReference type="PANTHER" id="PTHR43133:SF46">
    <property type="entry name" value="RNA POLYMERASE SIGMA-70 FACTOR ECF SUBFAMILY"/>
    <property type="match status" value="1"/>
</dbReference>
<dbReference type="InterPro" id="IPR013324">
    <property type="entry name" value="RNA_pol_sigma_r3/r4-like"/>
</dbReference>
<sequence length="198" mass="22844">MNTNLNMLRIQKSNTEEALLRDCKKGKPRAQQAFYERFAPKMLGVCIRYIRDREEAEHVMIGGMVKVFEKLNQYSGEGSLEGWVRRIMVNESLMYIRKHKNMSLEVEVEKADEEPDYQLLETQLEAQDLLNLIAELPVGYGTVFNLYAIEGYNHKEIAETLGISENTSKSQLSRARKLLQNKLAQLQENELKDRSNGS</sequence>
<evidence type="ECO:0000313" key="7">
    <source>
        <dbReference type="EMBL" id="REE05802.1"/>
    </source>
</evidence>
<dbReference type="GO" id="GO:0006352">
    <property type="term" value="P:DNA-templated transcription initiation"/>
    <property type="evidence" value="ECO:0007669"/>
    <property type="project" value="InterPro"/>
</dbReference>
<evidence type="ECO:0000256" key="4">
    <source>
        <dbReference type="ARBA" id="ARBA00023163"/>
    </source>
</evidence>
<dbReference type="Proteomes" id="UP000256779">
    <property type="component" value="Unassembled WGS sequence"/>
</dbReference>
<dbReference type="InterPro" id="IPR007627">
    <property type="entry name" value="RNA_pol_sigma70_r2"/>
</dbReference>
<keyword evidence="3" id="KW-0731">Sigma factor</keyword>
<evidence type="ECO:0000259" key="6">
    <source>
        <dbReference type="Pfam" id="PF08281"/>
    </source>
</evidence>
<comment type="similarity">
    <text evidence="1">Belongs to the sigma-70 factor family. ECF subfamily.</text>
</comment>
<dbReference type="PANTHER" id="PTHR43133">
    <property type="entry name" value="RNA POLYMERASE ECF-TYPE SIGMA FACTO"/>
    <property type="match status" value="1"/>
</dbReference>
<dbReference type="NCBIfam" id="TIGR02937">
    <property type="entry name" value="sigma70-ECF"/>
    <property type="match status" value="1"/>
</dbReference>
<dbReference type="InterPro" id="IPR039425">
    <property type="entry name" value="RNA_pol_sigma-70-like"/>
</dbReference>
<feature type="domain" description="RNA polymerase sigma factor 70 region 4 type 2" evidence="6">
    <location>
        <begin position="127"/>
        <end position="179"/>
    </location>
</feature>
<keyword evidence="4" id="KW-0804">Transcription</keyword>
<dbReference type="Pfam" id="PF04542">
    <property type="entry name" value="Sigma70_r2"/>
    <property type="match status" value="1"/>
</dbReference>
<evidence type="ECO:0000256" key="3">
    <source>
        <dbReference type="ARBA" id="ARBA00023082"/>
    </source>
</evidence>
<evidence type="ECO:0000256" key="2">
    <source>
        <dbReference type="ARBA" id="ARBA00023015"/>
    </source>
</evidence>
<dbReference type="SUPFAM" id="SSF88946">
    <property type="entry name" value="Sigma2 domain of RNA polymerase sigma factors"/>
    <property type="match status" value="1"/>
</dbReference>
<keyword evidence="2" id="KW-0805">Transcription regulation</keyword>
<dbReference type="CDD" id="cd06171">
    <property type="entry name" value="Sigma70_r4"/>
    <property type="match status" value="1"/>
</dbReference>
<dbReference type="GO" id="GO:0016987">
    <property type="term" value="F:sigma factor activity"/>
    <property type="evidence" value="ECO:0007669"/>
    <property type="project" value="UniProtKB-KW"/>
</dbReference>
<dbReference type="InterPro" id="IPR014284">
    <property type="entry name" value="RNA_pol_sigma-70_dom"/>
</dbReference>
<reference evidence="7 8" key="1">
    <citation type="submission" date="2018-07" db="EMBL/GenBank/DDBJ databases">
        <title>Genomic Encyclopedia of Type Strains, Phase IV (KMG-IV): sequencing the most valuable type-strain genomes for metagenomic binning, comparative biology and taxonomic classification.</title>
        <authorList>
            <person name="Goeker M."/>
        </authorList>
    </citation>
    <scope>NUCLEOTIDE SEQUENCE [LARGE SCALE GENOMIC DNA]</scope>
    <source>
        <strain evidence="7 8">DSM 4134</strain>
    </source>
</reference>
<dbReference type="SUPFAM" id="SSF88659">
    <property type="entry name" value="Sigma3 and sigma4 domains of RNA polymerase sigma factors"/>
    <property type="match status" value="1"/>
</dbReference>
<proteinExistence type="inferred from homology"/>
<gene>
    <name evidence="7" type="ORF">C7460_101321</name>
</gene>
<evidence type="ECO:0000313" key="8">
    <source>
        <dbReference type="Proteomes" id="UP000256779"/>
    </source>
</evidence>
<comment type="caution">
    <text evidence="7">The sequence shown here is derived from an EMBL/GenBank/DDBJ whole genome shotgun (WGS) entry which is preliminary data.</text>
</comment>
<dbReference type="InterPro" id="IPR013249">
    <property type="entry name" value="RNA_pol_sigma70_r4_t2"/>
</dbReference>
<dbReference type="InterPro" id="IPR013325">
    <property type="entry name" value="RNA_pol_sigma_r2"/>
</dbReference>
<organism evidence="7 8">
    <name type="scientific">Marinoscillum furvescens DSM 4134</name>
    <dbReference type="NCBI Taxonomy" id="1122208"/>
    <lineage>
        <taxon>Bacteria</taxon>
        <taxon>Pseudomonadati</taxon>
        <taxon>Bacteroidota</taxon>
        <taxon>Cytophagia</taxon>
        <taxon>Cytophagales</taxon>
        <taxon>Reichenbachiellaceae</taxon>
        <taxon>Marinoscillum</taxon>
    </lineage>
</organism>
<dbReference type="Gene3D" id="1.10.10.10">
    <property type="entry name" value="Winged helix-like DNA-binding domain superfamily/Winged helix DNA-binding domain"/>
    <property type="match status" value="1"/>
</dbReference>
<dbReference type="InterPro" id="IPR036388">
    <property type="entry name" value="WH-like_DNA-bd_sf"/>
</dbReference>
<name>A0A3D9LKM1_MARFU</name>
<feature type="domain" description="RNA polymerase sigma-70 region 2" evidence="5">
    <location>
        <begin position="34"/>
        <end position="100"/>
    </location>
</feature>
<dbReference type="GO" id="GO:0003677">
    <property type="term" value="F:DNA binding"/>
    <property type="evidence" value="ECO:0007669"/>
    <property type="project" value="InterPro"/>
</dbReference>
<accession>A0A3D9LKM1</accession>
<dbReference type="EMBL" id="QREG01000001">
    <property type="protein sequence ID" value="REE05802.1"/>
    <property type="molecule type" value="Genomic_DNA"/>
</dbReference>
<dbReference type="RefSeq" id="WP_245986136.1">
    <property type="nucleotide sequence ID" value="NZ_QREG01000001.1"/>
</dbReference>
<evidence type="ECO:0000259" key="5">
    <source>
        <dbReference type="Pfam" id="PF04542"/>
    </source>
</evidence>